<evidence type="ECO:0000313" key="6">
    <source>
        <dbReference type="Proteomes" id="UP001321749"/>
    </source>
</evidence>
<dbReference type="InterPro" id="IPR011701">
    <property type="entry name" value="MFS"/>
</dbReference>
<feature type="transmembrane region" description="Helical" evidence="4">
    <location>
        <begin position="285"/>
        <end position="306"/>
    </location>
</feature>
<dbReference type="InterPro" id="IPR036259">
    <property type="entry name" value="MFS_trans_sf"/>
</dbReference>
<comment type="caution">
    <text evidence="5">The sequence shown here is derived from an EMBL/GenBank/DDBJ whole genome shotgun (WGS) entry which is preliminary data.</text>
</comment>
<evidence type="ECO:0000256" key="3">
    <source>
        <dbReference type="SAM" id="MobiDB-lite"/>
    </source>
</evidence>
<accession>A0AAV9HMI6</accession>
<feature type="transmembrane region" description="Helical" evidence="4">
    <location>
        <begin position="178"/>
        <end position="199"/>
    </location>
</feature>
<dbReference type="InterPro" id="IPR050327">
    <property type="entry name" value="Proton-linked_MCT"/>
</dbReference>
<dbReference type="PANTHER" id="PTHR11360:SF287">
    <property type="entry name" value="MFS MONOCARBOXYLATE TRANSPORTER"/>
    <property type="match status" value="1"/>
</dbReference>
<dbReference type="Gene3D" id="1.20.1250.20">
    <property type="entry name" value="MFS general substrate transporter like domains"/>
    <property type="match status" value="2"/>
</dbReference>
<feature type="transmembrane region" description="Helical" evidence="4">
    <location>
        <begin position="47"/>
        <end position="71"/>
    </location>
</feature>
<organism evidence="5 6">
    <name type="scientific">Cladorrhinum samala</name>
    <dbReference type="NCBI Taxonomy" id="585594"/>
    <lineage>
        <taxon>Eukaryota</taxon>
        <taxon>Fungi</taxon>
        <taxon>Dikarya</taxon>
        <taxon>Ascomycota</taxon>
        <taxon>Pezizomycotina</taxon>
        <taxon>Sordariomycetes</taxon>
        <taxon>Sordariomycetidae</taxon>
        <taxon>Sordariales</taxon>
        <taxon>Podosporaceae</taxon>
        <taxon>Cladorrhinum</taxon>
    </lineage>
</organism>
<sequence length="452" mass="48721">MDIELDNHKSPTCVEPQQDGQRHDNTNVQPAATQEFSLPPADSGKDAWFFLAACWVVEALVWGFGFSFGVFQDYYASYLPFKGSANIAVVGTSTLGVMYIATPFVITLCRLRPRLARWFTLGGLVVASLVMGLSSLCTTVTQLIATQGVLFGIAGCFAYSPCILYIDEWFVRRKGLAYGIMWSAAGFGGVVLPLLLEFLLENYGFQTALRVWAGILFVFSIPLSLFVKPRLPYSAATNLRPFNMRCVLSRRFLLHQFANVIQATGYFLPGVYLPSYARINFGTSTLLSAVTVLLVNIAATVGSIIMGSMTDKLPVTTCLIISSMGASLATLLLWGLTSSLAGLYAFCFMYGLFAGCYTSIWPGIMREIANPGESESQGHIDPTLVFGWLCAGRGIGNVVSGPLSGVLIHSLPWKGHAIGGFGSGYGSLIVYTGVSAVLGGSGFIMRHLGVLK</sequence>
<name>A0AAV9HMI6_9PEZI</name>
<keyword evidence="4" id="KW-0812">Transmembrane</keyword>
<feature type="transmembrane region" description="Helical" evidence="4">
    <location>
        <begin position="313"/>
        <end position="336"/>
    </location>
</feature>
<reference evidence="5" key="1">
    <citation type="journal article" date="2023" name="Mol. Phylogenet. Evol.">
        <title>Genome-scale phylogeny and comparative genomics of the fungal order Sordariales.</title>
        <authorList>
            <person name="Hensen N."/>
            <person name="Bonometti L."/>
            <person name="Westerberg I."/>
            <person name="Brannstrom I.O."/>
            <person name="Guillou S."/>
            <person name="Cros-Aarteil S."/>
            <person name="Calhoun S."/>
            <person name="Haridas S."/>
            <person name="Kuo A."/>
            <person name="Mondo S."/>
            <person name="Pangilinan J."/>
            <person name="Riley R."/>
            <person name="LaButti K."/>
            <person name="Andreopoulos B."/>
            <person name="Lipzen A."/>
            <person name="Chen C."/>
            <person name="Yan M."/>
            <person name="Daum C."/>
            <person name="Ng V."/>
            <person name="Clum A."/>
            <person name="Steindorff A."/>
            <person name="Ohm R.A."/>
            <person name="Martin F."/>
            <person name="Silar P."/>
            <person name="Natvig D.O."/>
            <person name="Lalanne C."/>
            <person name="Gautier V."/>
            <person name="Ament-Velasquez S.L."/>
            <person name="Kruys A."/>
            <person name="Hutchinson M.I."/>
            <person name="Powell A.J."/>
            <person name="Barry K."/>
            <person name="Miller A.N."/>
            <person name="Grigoriev I.V."/>
            <person name="Debuchy R."/>
            <person name="Gladieux P."/>
            <person name="Hiltunen Thoren M."/>
            <person name="Johannesson H."/>
        </authorList>
    </citation>
    <scope>NUCLEOTIDE SEQUENCE</scope>
    <source>
        <strain evidence="5">PSN324</strain>
    </source>
</reference>
<dbReference type="GO" id="GO:0016020">
    <property type="term" value="C:membrane"/>
    <property type="evidence" value="ECO:0007669"/>
    <property type="project" value="UniProtKB-SubCell"/>
</dbReference>
<feature type="transmembrane region" description="Helical" evidence="4">
    <location>
        <begin position="428"/>
        <end position="448"/>
    </location>
</feature>
<dbReference type="PANTHER" id="PTHR11360">
    <property type="entry name" value="MONOCARBOXYLATE TRANSPORTER"/>
    <property type="match status" value="1"/>
</dbReference>
<keyword evidence="6" id="KW-1185">Reference proteome</keyword>
<dbReference type="AlphaFoldDB" id="A0AAV9HMI6"/>
<evidence type="ECO:0000256" key="1">
    <source>
        <dbReference type="ARBA" id="ARBA00004141"/>
    </source>
</evidence>
<dbReference type="EMBL" id="MU864995">
    <property type="protein sequence ID" value="KAK4461229.1"/>
    <property type="molecule type" value="Genomic_DNA"/>
</dbReference>
<keyword evidence="4" id="KW-0472">Membrane</keyword>
<keyword evidence="4" id="KW-1133">Transmembrane helix</keyword>
<gene>
    <name evidence="5" type="ORF">QBC42DRAFT_227790</name>
</gene>
<feature type="transmembrane region" description="Helical" evidence="4">
    <location>
        <begin position="83"/>
        <end position="106"/>
    </location>
</feature>
<comment type="similarity">
    <text evidence="2">Belongs to the major facilitator superfamily. Monocarboxylate porter (TC 2.A.1.13) family.</text>
</comment>
<dbReference type="Pfam" id="PF07690">
    <property type="entry name" value="MFS_1"/>
    <property type="match status" value="1"/>
</dbReference>
<dbReference type="GO" id="GO:0022857">
    <property type="term" value="F:transmembrane transporter activity"/>
    <property type="evidence" value="ECO:0007669"/>
    <property type="project" value="InterPro"/>
</dbReference>
<comment type="subcellular location">
    <subcellularLocation>
        <location evidence="1">Membrane</location>
        <topology evidence="1">Multi-pass membrane protein</topology>
    </subcellularLocation>
</comment>
<protein>
    <submittedName>
        <fullName evidence="5">Major facilitator superfamily domain-containing protein</fullName>
    </submittedName>
</protein>
<feature type="transmembrane region" description="Helical" evidence="4">
    <location>
        <begin position="211"/>
        <end position="231"/>
    </location>
</feature>
<feature type="transmembrane region" description="Helical" evidence="4">
    <location>
        <begin position="342"/>
        <end position="364"/>
    </location>
</feature>
<evidence type="ECO:0000256" key="4">
    <source>
        <dbReference type="SAM" id="Phobius"/>
    </source>
</evidence>
<evidence type="ECO:0000256" key="2">
    <source>
        <dbReference type="ARBA" id="ARBA00006727"/>
    </source>
</evidence>
<evidence type="ECO:0000313" key="5">
    <source>
        <dbReference type="EMBL" id="KAK4461229.1"/>
    </source>
</evidence>
<feature type="region of interest" description="Disordered" evidence="3">
    <location>
        <begin position="1"/>
        <end position="26"/>
    </location>
</feature>
<feature type="transmembrane region" description="Helical" evidence="4">
    <location>
        <begin position="118"/>
        <end position="136"/>
    </location>
</feature>
<dbReference type="SUPFAM" id="SSF103473">
    <property type="entry name" value="MFS general substrate transporter"/>
    <property type="match status" value="1"/>
</dbReference>
<proteinExistence type="inferred from homology"/>
<dbReference type="Proteomes" id="UP001321749">
    <property type="component" value="Unassembled WGS sequence"/>
</dbReference>
<reference evidence="5" key="2">
    <citation type="submission" date="2023-06" db="EMBL/GenBank/DDBJ databases">
        <authorList>
            <consortium name="Lawrence Berkeley National Laboratory"/>
            <person name="Mondo S.J."/>
            <person name="Hensen N."/>
            <person name="Bonometti L."/>
            <person name="Westerberg I."/>
            <person name="Brannstrom I.O."/>
            <person name="Guillou S."/>
            <person name="Cros-Aarteil S."/>
            <person name="Calhoun S."/>
            <person name="Haridas S."/>
            <person name="Kuo A."/>
            <person name="Pangilinan J."/>
            <person name="Riley R."/>
            <person name="Labutti K."/>
            <person name="Andreopoulos B."/>
            <person name="Lipzen A."/>
            <person name="Chen C."/>
            <person name="Yanf M."/>
            <person name="Daum C."/>
            <person name="Ng V."/>
            <person name="Clum A."/>
            <person name="Steindorff A."/>
            <person name="Ohm R."/>
            <person name="Martin F."/>
            <person name="Silar P."/>
            <person name="Natvig D."/>
            <person name="Lalanne C."/>
            <person name="Gautier V."/>
            <person name="Ament-Velasquez S.L."/>
            <person name="Kruys A."/>
            <person name="Hutchinson M.I."/>
            <person name="Powell A.J."/>
            <person name="Barry K."/>
            <person name="Miller A.N."/>
            <person name="Grigoriev I.V."/>
            <person name="Debuchy R."/>
            <person name="Gladieux P."/>
            <person name="Thoren M.H."/>
            <person name="Johannesson H."/>
        </authorList>
    </citation>
    <scope>NUCLEOTIDE SEQUENCE</scope>
    <source>
        <strain evidence="5">PSN324</strain>
    </source>
</reference>
<feature type="transmembrane region" description="Helical" evidence="4">
    <location>
        <begin position="148"/>
        <end position="166"/>
    </location>
</feature>